<feature type="domain" description="Rv3651-like C-terminal" evidence="2">
    <location>
        <begin position="219"/>
        <end position="328"/>
    </location>
</feature>
<dbReference type="Pfam" id="PF18007">
    <property type="entry name" value="Rv3651-like_N"/>
    <property type="match status" value="1"/>
</dbReference>
<sequence>MLVDAIEPRALSVVMVGGRVRSGVAWRSVVTRNHDQILGAVLGCCRSKTTVREETTASRAVTAVPVIEPTDGRVHGVWVCTHQGGEPESVPSPSWAFLWNLAEGFAYRGDPVGMESSWAELGVPARRPIADSLRMLAMGEHNTTVLAGLARKTGGNSVDRYTVDEHRPGGDRRVHVVAHSVHETARSHAVGDAGVHLVRGLSIDIGVASEPPRGQVPALGDRIAEALTPPRQYRAISDPETLNLLYWHGPPAPRIAWMADNTAEVPILHPDDMPTALDTASALRVTGPGRTVDLTLRFLTLDGGYEPFDLTASLIDLDSGHSALLVVLTVK</sequence>
<dbReference type="Pfam" id="PF21043">
    <property type="entry name" value="Rv3651-like_C"/>
    <property type="match status" value="1"/>
</dbReference>
<evidence type="ECO:0000313" key="3">
    <source>
        <dbReference type="EMBL" id="MBY6323004.1"/>
    </source>
</evidence>
<organism evidence="3 4">
    <name type="scientific">Rhodococcoides kroppenstedtii</name>
    <dbReference type="NCBI Taxonomy" id="293050"/>
    <lineage>
        <taxon>Bacteria</taxon>
        <taxon>Bacillati</taxon>
        <taxon>Actinomycetota</taxon>
        <taxon>Actinomycetes</taxon>
        <taxon>Mycobacteriales</taxon>
        <taxon>Nocardiaceae</taxon>
        <taxon>Rhodococcoides</taxon>
    </lineage>
</organism>
<protein>
    <submittedName>
        <fullName evidence="3">DUF5593 domain-containing protein</fullName>
    </submittedName>
</protein>
<evidence type="ECO:0000259" key="1">
    <source>
        <dbReference type="Pfam" id="PF18007"/>
    </source>
</evidence>
<reference evidence="3 4" key="1">
    <citation type="submission" date="2020-06" db="EMBL/GenBank/DDBJ databases">
        <title>Taxonomy, biology and ecology of Rhodococcus bacteria occurring in California pistachio and other woody hosts as revealed by genome sequence analyses.</title>
        <authorList>
            <person name="Gai Y."/>
            <person name="Riely B."/>
        </authorList>
    </citation>
    <scope>NUCLEOTIDE SEQUENCE [LARGE SCALE GENOMIC DNA]</scope>
    <source>
        <strain evidence="3 4">BP-284</strain>
    </source>
</reference>
<feature type="domain" description="Rv3651-like N-terminal" evidence="1">
    <location>
        <begin position="1"/>
        <end position="87"/>
    </location>
</feature>
<keyword evidence="4" id="KW-1185">Reference proteome</keyword>
<evidence type="ECO:0000313" key="4">
    <source>
        <dbReference type="Proteomes" id="UP001520140"/>
    </source>
</evidence>
<dbReference type="Proteomes" id="UP001520140">
    <property type="component" value="Unassembled WGS sequence"/>
</dbReference>
<dbReference type="InterPro" id="IPR041458">
    <property type="entry name" value="Rv3651-like_N"/>
</dbReference>
<name>A0ABS7NY87_9NOCA</name>
<comment type="caution">
    <text evidence="3">The sequence shown here is derived from an EMBL/GenBank/DDBJ whole genome shotgun (WGS) entry which is preliminary data.</text>
</comment>
<dbReference type="EMBL" id="JABUKG010000036">
    <property type="protein sequence ID" value="MBY6323004.1"/>
    <property type="molecule type" value="Genomic_DNA"/>
</dbReference>
<evidence type="ECO:0000259" key="2">
    <source>
        <dbReference type="Pfam" id="PF21043"/>
    </source>
</evidence>
<gene>
    <name evidence="3" type="ORF">HQ605_19510</name>
</gene>
<dbReference type="InterPro" id="IPR048578">
    <property type="entry name" value="Rv3651-like_C"/>
</dbReference>
<accession>A0ABS7NY87</accession>
<proteinExistence type="predicted"/>